<evidence type="ECO:0000313" key="3">
    <source>
        <dbReference type="Proteomes" id="UP000243579"/>
    </source>
</evidence>
<keyword evidence="1" id="KW-0812">Transmembrane</keyword>
<dbReference type="PANTHER" id="PTHR13627">
    <property type="entry name" value="FUKUTIN RELATED PROTEIN"/>
    <property type="match status" value="1"/>
</dbReference>
<protein>
    <submittedName>
        <fullName evidence="2">Uncharacterized protein</fullName>
    </submittedName>
</protein>
<gene>
    <name evidence="2" type="ORF">ACHHYP_09373</name>
</gene>
<sequence>MKAARPACFERVPRAYAVIGAVLYLVAATGVFFWHRHHNAAPTHAISALMPEARHANCTYDTPEFIRLYEEHYRKVQQAPTRLGRPSIENRTGTWDDCLPMHTVVCGVAAGAADTLFEEGPLCRAAVLHHLLAATTAAVERRGQMLMPIGATLQHIWEYAALPPRASHLEVLTDAPTELAVWLWARGLAYFHDGPTAVTCIARHHVLADLLGAKDAADATPPHLRWSTLEPAGDRFVVAPQREHAYRSAQLFPPVCVPLYTTSIPSPAHAATFFTAALGMLAHESLDATYPSADCEARCDQDTPRPVREATPNVAKCPVPADAVYDARLQQFEAQRIPLTLDAVHAEALAPFSDTAKLRRGEAWEYCLPMRPQQCGARRGTKATLFETPKSRPCRSAVLYLLLEAMLEVVYELNLPSFVYFGTLLGAWRDEAIIPHTRDIDIVMPSDTDWAAVQDAMWARGFYVFKRGIHGACVASHHPLAPLMYHPGLELVTNGTYDHGTPYLDLYMWDQEYSASDVRVETAEDRLDTHLMFPLTCHEKIFSMHVPGIQHPEAMFRSEYGLTYAADPDLHLESCESYCDSQLLGGNSQLVVP</sequence>
<evidence type="ECO:0000313" key="2">
    <source>
        <dbReference type="EMBL" id="OQR97958.1"/>
    </source>
</evidence>
<accession>A0A1V9ZIZ9</accession>
<proteinExistence type="predicted"/>
<reference evidence="2 3" key="1">
    <citation type="journal article" date="2014" name="Genome Biol. Evol.">
        <title>The secreted proteins of Achlya hypogyna and Thraustotheca clavata identify the ancestral oomycete secretome and reveal gene acquisitions by horizontal gene transfer.</title>
        <authorList>
            <person name="Misner I."/>
            <person name="Blouin N."/>
            <person name="Leonard G."/>
            <person name="Richards T.A."/>
            <person name="Lane C.E."/>
        </authorList>
    </citation>
    <scope>NUCLEOTIDE SEQUENCE [LARGE SCALE GENOMIC DNA]</scope>
    <source>
        <strain evidence="2 3">ATCC 48635</strain>
    </source>
</reference>
<organism evidence="2 3">
    <name type="scientific">Achlya hypogyna</name>
    <name type="common">Oomycete</name>
    <name type="synonym">Protoachlya hypogyna</name>
    <dbReference type="NCBI Taxonomy" id="1202772"/>
    <lineage>
        <taxon>Eukaryota</taxon>
        <taxon>Sar</taxon>
        <taxon>Stramenopiles</taxon>
        <taxon>Oomycota</taxon>
        <taxon>Saprolegniomycetes</taxon>
        <taxon>Saprolegniales</taxon>
        <taxon>Achlyaceae</taxon>
        <taxon>Achlya</taxon>
    </lineage>
</organism>
<dbReference type="InterPro" id="IPR052613">
    <property type="entry name" value="LicD_transferase"/>
</dbReference>
<keyword evidence="1" id="KW-0472">Membrane</keyword>
<keyword evidence="1" id="KW-1133">Transmembrane helix</keyword>
<name>A0A1V9ZIZ9_ACHHY</name>
<dbReference type="OrthoDB" id="89907at2759"/>
<keyword evidence="3" id="KW-1185">Reference proteome</keyword>
<dbReference type="PANTHER" id="PTHR13627:SF31">
    <property type="entry name" value="RIBITOL 5-PHOSPHATE TRANSFERASE FKRP"/>
    <property type="match status" value="1"/>
</dbReference>
<dbReference type="Proteomes" id="UP000243579">
    <property type="component" value="Unassembled WGS sequence"/>
</dbReference>
<evidence type="ECO:0000256" key="1">
    <source>
        <dbReference type="SAM" id="Phobius"/>
    </source>
</evidence>
<dbReference type="AlphaFoldDB" id="A0A1V9ZIZ9"/>
<comment type="caution">
    <text evidence="2">The sequence shown here is derived from an EMBL/GenBank/DDBJ whole genome shotgun (WGS) entry which is preliminary data.</text>
</comment>
<feature type="transmembrane region" description="Helical" evidence="1">
    <location>
        <begin position="12"/>
        <end position="34"/>
    </location>
</feature>
<dbReference type="EMBL" id="JNBR01000092">
    <property type="protein sequence ID" value="OQR97958.1"/>
    <property type="molecule type" value="Genomic_DNA"/>
</dbReference>
<dbReference type="STRING" id="1202772.A0A1V9ZIZ9"/>